<protein>
    <submittedName>
        <fullName evidence="3">BPI1 domain-containing protein</fullName>
    </submittedName>
</protein>
<accession>A0A0K0DEA9</accession>
<proteinExistence type="predicted"/>
<dbReference type="Proteomes" id="UP000035642">
    <property type="component" value="Unassembled WGS sequence"/>
</dbReference>
<feature type="signal peptide" evidence="1">
    <location>
        <begin position="1"/>
        <end position="21"/>
    </location>
</feature>
<sequence>MAIVPAPTLLLSLLTITTALGCGPGGPNTTSSRTFSVTLSSLPLPMAFSMAPTATAQAAGISTSADAARGFVMRLIMQAVFDVLEQQGRAAGLPDVITQIILGQLTFSVNYQPLECKDVAVNPANPAAQIDVAAGMEPKCIIIENTVTAICNAACMLNNGMMVLPIPPQHLSISGTLTTTNPIMANWSREMWQGVVNRVLRNLSSGTFGRNFISAVLTVS</sequence>
<evidence type="ECO:0000313" key="2">
    <source>
        <dbReference type="Proteomes" id="UP000035642"/>
    </source>
</evidence>
<reference evidence="2" key="1">
    <citation type="submission" date="2012-09" db="EMBL/GenBank/DDBJ databases">
        <authorList>
            <person name="Martin A.A."/>
        </authorList>
    </citation>
    <scope>NUCLEOTIDE SEQUENCE</scope>
</reference>
<evidence type="ECO:0000256" key="1">
    <source>
        <dbReference type="SAM" id="SignalP"/>
    </source>
</evidence>
<keyword evidence="1" id="KW-0732">Signal</keyword>
<dbReference type="WBParaSite" id="ACAC_0000916001-mRNA-1">
    <property type="protein sequence ID" value="ACAC_0000916001-mRNA-1"/>
    <property type="gene ID" value="ACAC_0000916001"/>
</dbReference>
<dbReference type="AlphaFoldDB" id="A0A0K0DEA9"/>
<evidence type="ECO:0000313" key="3">
    <source>
        <dbReference type="WBParaSite" id="ACAC_0000916001-mRNA-1"/>
    </source>
</evidence>
<organism evidence="2 3">
    <name type="scientific">Angiostrongylus cantonensis</name>
    <name type="common">Rat lungworm</name>
    <dbReference type="NCBI Taxonomy" id="6313"/>
    <lineage>
        <taxon>Eukaryota</taxon>
        <taxon>Metazoa</taxon>
        <taxon>Ecdysozoa</taxon>
        <taxon>Nematoda</taxon>
        <taxon>Chromadorea</taxon>
        <taxon>Rhabditida</taxon>
        <taxon>Rhabditina</taxon>
        <taxon>Rhabditomorpha</taxon>
        <taxon>Strongyloidea</taxon>
        <taxon>Metastrongylidae</taxon>
        <taxon>Angiostrongylus</taxon>
    </lineage>
</organism>
<reference evidence="3" key="2">
    <citation type="submission" date="2017-02" db="UniProtKB">
        <authorList>
            <consortium name="WormBaseParasite"/>
        </authorList>
    </citation>
    <scope>IDENTIFICATION</scope>
</reference>
<name>A0A0K0DEA9_ANGCA</name>
<keyword evidence="2" id="KW-1185">Reference proteome</keyword>
<feature type="chain" id="PRO_5005326599" evidence="1">
    <location>
        <begin position="22"/>
        <end position="220"/>
    </location>
</feature>